<dbReference type="KEGG" id="hazt:125178306"/>
<reference evidence="6" key="1">
    <citation type="submission" date="2025-08" db="UniProtKB">
        <authorList>
            <consortium name="RefSeq"/>
        </authorList>
    </citation>
    <scope>IDENTIFICATION</scope>
    <source>
        <tissue evidence="6">Whole organism</tissue>
    </source>
</reference>
<dbReference type="InterPro" id="IPR009057">
    <property type="entry name" value="Homeodomain-like_sf"/>
</dbReference>
<dbReference type="CDD" id="cd00086">
    <property type="entry name" value="homeodomain"/>
    <property type="match status" value="1"/>
</dbReference>
<keyword evidence="2" id="KW-0371">Homeobox</keyword>
<dbReference type="OrthoDB" id="6159439at2759"/>
<evidence type="ECO:0000313" key="5">
    <source>
        <dbReference type="Proteomes" id="UP000694843"/>
    </source>
</evidence>
<evidence type="ECO:0000259" key="4">
    <source>
        <dbReference type="PROSITE" id="PS50071"/>
    </source>
</evidence>
<accession>A0A979FL07</accession>
<proteinExistence type="predicted"/>
<gene>
    <name evidence="6" type="primary">LOC125178306</name>
</gene>
<sequence length="291" mass="30522">MAVASRRRASFRAATPIKIWFQNRRTKWKRKYTNDLELLAQQYYASMGLLAPRPMVIGDRLWLFNPAVGHPNQHTVAQAGYSTPPPLALSFPAPAGGDRGFLLGERAALNPQLLLAGAFPPIAGTHPGLSGAHQGLSGSHSGFSGTQSTHADINGTQALLRGSQVMPPEFSGSHSNFSGLRGSQSTPSELSGAQIGSQETISELNGSQSSQGTQMAVTPSAIVSATRVNATNLSPNVTIHSLSNANTGPNDARDPLKVSGQLQLTSTDVCRISGDAVRGAGNAEPLNEPIL</sequence>
<dbReference type="GO" id="GO:0003677">
    <property type="term" value="F:DNA binding"/>
    <property type="evidence" value="ECO:0007669"/>
    <property type="project" value="UniProtKB-UniRule"/>
</dbReference>
<protein>
    <submittedName>
        <fullName evidence="6">Uncharacterized protein LOC125178306</fullName>
    </submittedName>
</protein>
<evidence type="ECO:0000256" key="2">
    <source>
        <dbReference type="PROSITE-ProRule" id="PRU00108"/>
    </source>
</evidence>
<feature type="compositionally biased region" description="Polar residues" evidence="3">
    <location>
        <begin position="172"/>
        <end position="215"/>
    </location>
</feature>
<feature type="domain" description="Homeobox" evidence="4">
    <location>
        <begin position="17"/>
        <end position="31"/>
    </location>
</feature>
<dbReference type="GeneID" id="125178306"/>
<feature type="compositionally biased region" description="Polar residues" evidence="3">
    <location>
        <begin position="136"/>
        <end position="150"/>
    </location>
</feature>
<feature type="region of interest" description="Disordered" evidence="3">
    <location>
        <begin position="165"/>
        <end position="215"/>
    </location>
</feature>
<dbReference type="PROSITE" id="PS50071">
    <property type="entry name" value="HOMEOBOX_2"/>
    <property type="match status" value="1"/>
</dbReference>
<dbReference type="RefSeq" id="XP_047737701.1">
    <property type="nucleotide sequence ID" value="XM_047881745.1"/>
</dbReference>
<keyword evidence="2" id="KW-0238">DNA-binding</keyword>
<keyword evidence="5" id="KW-1185">Reference proteome</keyword>
<keyword evidence="2" id="KW-0539">Nucleus</keyword>
<comment type="subcellular location">
    <subcellularLocation>
        <location evidence="1 2">Nucleus</location>
    </subcellularLocation>
</comment>
<name>A0A979FL07_HYAAZ</name>
<dbReference type="AlphaFoldDB" id="A0A979FL07"/>
<dbReference type="InterPro" id="IPR001356">
    <property type="entry name" value="HD"/>
</dbReference>
<dbReference type="Gene3D" id="1.10.10.60">
    <property type="entry name" value="Homeodomain-like"/>
    <property type="match status" value="1"/>
</dbReference>
<feature type="region of interest" description="Disordered" evidence="3">
    <location>
        <begin position="129"/>
        <end position="150"/>
    </location>
</feature>
<feature type="DNA-binding region" description="Homeobox" evidence="2">
    <location>
        <begin position="19"/>
        <end position="32"/>
    </location>
</feature>
<organism evidence="5 6">
    <name type="scientific">Hyalella azteca</name>
    <name type="common">Amphipod</name>
    <dbReference type="NCBI Taxonomy" id="294128"/>
    <lineage>
        <taxon>Eukaryota</taxon>
        <taxon>Metazoa</taxon>
        <taxon>Ecdysozoa</taxon>
        <taxon>Arthropoda</taxon>
        <taxon>Crustacea</taxon>
        <taxon>Multicrustacea</taxon>
        <taxon>Malacostraca</taxon>
        <taxon>Eumalacostraca</taxon>
        <taxon>Peracarida</taxon>
        <taxon>Amphipoda</taxon>
        <taxon>Senticaudata</taxon>
        <taxon>Talitrida</taxon>
        <taxon>Talitroidea</taxon>
        <taxon>Hyalellidae</taxon>
        <taxon>Hyalella</taxon>
    </lineage>
</organism>
<dbReference type="Proteomes" id="UP000694843">
    <property type="component" value="Unplaced"/>
</dbReference>
<evidence type="ECO:0000256" key="1">
    <source>
        <dbReference type="ARBA" id="ARBA00004123"/>
    </source>
</evidence>
<evidence type="ECO:0000313" key="6">
    <source>
        <dbReference type="RefSeq" id="XP_047737701.1"/>
    </source>
</evidence>
<dbReference type="GO" id="GO:0005634">
    <property type="term" value="C:nucleus"/>
    <property type="evidence" value="ECO:0007669"/>
    <property type="project" value="UniProtKB-SubCell"/>
</dbReference>
<dbReference type="SUPFAM" id="SSF46689">
    <property type="entry name" value="Homeodomain-like"/>
    <property type="match status" value="1"/>
</dbReference>
<evidence type="ECO:0000256" key="3">
    <source>
        <dbReference type="SAM" id="MobiDB-lite"/>
    </source>
</evidence>